<dbReference type="InterPro" id="IPR011011">
    <property type="entry name" value="Znf_FYVE_PHD"/>
</dbReference>
<dbReference type="EMBL" id="CM032189">
    <property type="protein sequence ID" value="KAG7087027.1"/>
    <property type="molecule type" value="Genomic_DNA"/>
</dbReference>
<dbReference type="PROSITE" id="PS50016">
    <property type="entry name" value="ZF_PHD_2"/>
    <property type="match status" value="1"/>
</dbReference>
<feature type="repeat" description="RCC1" evidence="6">
    <location>
        <begin position="74"/>
        <end position="138"/>
    </location>
</feature>
<dbReference type="OrthoDB" id="5370059at2759"/>
<dbReference type="GO" id="GO:0016020">
    <property type="term" value="C:membrane"/>
    <property type="evidence" value="ECO:0007669"/>
    <property type="project" value="TreeGrafter"/>
</dbReference>
<proteinExistence type="predicted"/>
<feature type="compositionally biased region" description="Basic and acidic residues" evidence="7">
    <location>
        <begin position="439"/>
        <end position="453"/>
    </location>
</feature>
<dbReference type="Proteomes" id="UP001049176">
    <property type="component" value="Chromosome 9"/>
</dbReference>
<keyword evidence="2" id="KW-0677">Repeat</keyword>
<reference evidence="9" key="1">
    <citation type="journal article" date="2021" name="Genome Biol. Evol.">
        <title>The assembled and annotated genome of the fairy-ring fungus Marasmius oreades.</title>
        <authorList>
            <person name="Hiltunen M."/>
            <person name="Ament-Velasquez S.L."/>
            <person name="Johannesson H."/>
        </authorList>
    </citation>
    <scope>NUCLEOTIDE SEQUENCE</scope>
    <source>
        <strain evidence="9">03SP1</strain>
    </source>
</reference>
<keyword evidence="10" id="KW-1185">Reference proteome</keyword>
<evidence type="ECO:0000256" key="4">
    <source>
        <dbReference type="ARBA" id="ARBA00022833"/>
    </source>
</evidence>
<dbReference type="InterPro" id="IPR013083">
    <property type="entry name" value="Znf_RING/FYVE/PHD"/>
</dbReference>
<dbReference type="GeneID" id="66082081"/>
<accession>A0A9P7RP10</accession>
<dbReference type="InterPro" id="IPR028641">
    <property type="entry name" value="RCC2"/>
</dbReference>
<dbReference type="InterPro" id="IPR019786">
    <property type="entry name" value="Zinc_finger_PHD-type_CS"/>
</dbReference>
<evidence type="ECO:0000259" key="8">
    <source>
        <dbReference type="PROSITE" id="PS50016"/>
    </source>
</evidence>
<dbReference type="PROSITE" id="PS50012">
    <property type="entry name" value="RCC1_3"/>
    <property type="match status" value="4"/>
</dbReference>
<gene>
    <name evidence="9" type="ORF">E1B28_013006</name>
</gene>
<dbReference type="Pfam" id="PF25390">
    <property type="entry name" value="WD40_RLD"/>
    <property type="match status" value="1"/>
</dbReference>
<feature type="domain" description="PHD-type" evidence="8">
    <location>
        <begin position="492"/>
        <end position="543"/>
    </location>
</feature>
<dbReference type="RefSeq" id="XP_043003498.1">
    <property type="nucleotide sequence ID" value="XM_043158155.1"/>
</dbReference>
<dbReference type="GO" id="GO:0031267">
    <property type="term" value="F:small GTPase binding"/>
    <property type="evidence" value="ECO:0007669"/>
    <property type="project" value="TreeGrafter"/>
</dbReference>
<evidence type="ECO:0000256" key="5">
    <source>
        <dbReference type="PROSITE-ProRule" id="PRU00146"/>
    </source>
</evidence>
<organism evidence="9 10">
    <name type="scientific">Marasmius oreades</name>
    <name type="common">fairy-ring Marasmius</name>
    <dbReference type="NCBI Taxonomy" id="181124"/>
    <lineage>
        <taxon>Eukaryota</taxon>
        <taxon>Fungi</taxon>
        <taxon>Dikarya</taxon>
        <taxon>Basidiomycota</taxon>
        <taxon>Agaricomycotina</taxon>
        <taxon>Agaricomycetes</taxon>
        <taxon>Agaricomycetidae</taxon>
        <taxon>Agaricales</taxon>
        <taxon>Marasmiineae</taxon>
        <taxon>Marasmiaceae</taxon>
        <taxon>Marasmius</taxon>
    </lineage>
</organism>
<feature type="repeat" description="RCC1" evidence="6">
    <location>
        <begin position="192"/>
        <end position="255"/>
    </location>
</feature>
<dbReference type="Gene3D" id="3.30.40.10">
    <property type="entry name" value="Zinc/RING finger domain, C3HC4 (zinc finger)"/>
    <property type="match status" value="1"/>
</dbReference>
<dbReference type="InterPro" id="IPR000408">
    <property type="entry name" value="Reg_chr_condens"/>
</dbReference>
<comment type="caution">
    <text evidence="9">The sequence shown here is derived from an EMBL/GenBank/DDBJ whole genome shotgun (WGS) entry which is preliminary data.</text>
</comment>
<dbReference type="CDD" id="cd15543">
    <property type="entry name" value="PHD_RSF1"/>
    <property type="match status" value="1"/>
</dbReference>
<evidence type="ECO:0000313" key="9">
    <source>
        <dbReference type="EMBL" id="KAG7087027.1"/>
    </source>
</evidence>
<feature type="region of interest" description="Disordered" evidence="7">
    <location>
        <begin position="559"/>
        <end position="586"/>
    </location>
</feature>
<dbReference type="KEGG" id="more:E1B28_013006"/>
<feature type="region of interest" description="Disordered" evidence="7">
    <location>
        <begin position="434"/>
        <end position="483"/>
    </location>
</feature>
<evidence type="ECO:0000256" key="1">
    <source>
        <dbReference type="ARBA" id="ARBA00022723"/>
    </source>
</evidence>
<dbReference type="SUPFAM" id="SSF57903">
    <property type="entry name" value="FYVE/PHD zinc finger"/>
    <property type="match status" value="1"/>
</dbReference>
<keyword evidence="3 5" id="KW-0863">Zinc-finger</keyword>
<evidence type="ECO:0000256" key="2">
    <source>
        <dbReference type="ARBA" id="ARBA00022737"/>
    </source>
</evidence>
<dbReference type="InterPro" id="IPR001965">
    <property type="entry name" value="Znf_PHD"/>
</dbReference>
<dbReference type="PANTHER" id="PTHR46207:SF1">
    <property type="entry name" value="PROTEIN RCC2"/>
    <property type="match status" value="1"/>
</dbReference>
<protein>
    <recommendedName>
        <fullName evidence="8">PHD-type domain-containing protein</fullName>
    </recommendedName>
</protein>
<keyword evidence="4" id="KW-0862">Zinc</keyword>
<dbReference type="InterPro" id="IPR058923">
    <property type="entry name" value="RCC1-like_dom"/>
</dbReference>
<evidence type="ECO:0000256" key="7">
    <source>
        <dbReference type="SAM" id="MobiDB-lite"/>
    </source>
</evidence>
<dbReference type="InterPro" id="IPR009091">
    <property type="entry name" value="RCC1/BLIP-II"/>
</dbReference>
<dbReference type="GO" id="GO:0008270">
    <property type="term" value="F:zinc ion binding"/>
    <property type="evidence" value="ECO:0007669"/>
    <property type="project" value="UniProtKB-KW"/>
</dbReference>
<dbReference type="PANTHER" id="PTHR46207">
    <property type="entry name" value="PROTEIN RCC2"/>
    <property type="match status" value="1"/>
</dbReference>
<dbReference type="Pfam" id="PF00628">
    <property type="entry name" value="PHD"/>
    <property type="match status" value="1"/>
</dbReference>
<feature type="repeat" description="RCC1" evidence="6">
    <location>
        <begin position="383"/>
        <end position="438"/>
    </location>
</feature>
<dbReference type="SMART" id="SM00249">
    <property type="entry name" value="PHD"/>
    <property type="match status" value="1"/>
</dbReference>
<dbReference type="Gene3D" id="2.130.10.30">
    <property type="entry name" value="Regulator of chromosome condensation 1/beta-lactamase-inhibitor protein II"/>
    <property type="match status" value="2"/>
</dbReference>
<name>A0A9P7RP10_9AGAR</name>
<keyword evidence="1" id="KW-0479">Metal-binding</keyword>
<dbReference type="PROSITE" id="PS01359">
    <property type="entry name" value="ZF_PHD_1"/>
    <property type="match status" value="1"/>
</dbReference>
<dbReference type="InterPro" id="IPR019787">
    <property type="entry name" value="Znf_PHD-finger"/>
</dbReference>
<evidence type="ECO:0000256" key="6">
    <source>
        <dbReference type="PROSITE-ProRule" id="PRU00235"/>
    </source>
</evidence>
<sequence>MTDSDQVWGRVLMCGGTDWLKLGRRGDSKSIPQDEEDHPDLPEPYYLRSLSAVKAKSIHTSCSACHFVVISTSGEAFLFGRNQFGCLGVASGKYPYVSESAPLRLRVSDLSGGGEGEGGNKFVHAAMGRNHTLLVDSSGVVYAAGANSLGQCGVGGVSAQVGSFRKVVGLEGEKAVMASAGVTFSAVLCESGKVYTFGSAEAGQLGHGTTGERIITGNKTVFDVEEEATLVRGIQNTKITSIACGNQHTIALSAEGIVYVWGYNGYCRLGLGNQVDVLKPKVVDQFLKEGKMDEGEQQTGTARYVTAGPATSVVIDRQGMFWLAGRWKQTGEGSSGSPYTTFRFLSDIMACKVAWASLGGVTHWISTPSSSDLDPLIDVTAERMIVTWGQNAANSELGLGDGQPKSCTKPQKHELLEGVGEVLGIAAGQNTTLFLVKPPDPKDKEKEREKEKANGASIVNPNANKTKEEQEEDDGDKFSDLPRWPEEVADTPEHCLVCGKDTGDDDSPLECEKCDNPYHLSCLTPPLTAVPEGQWFCPQCMKDPEAPVRGYTAPKYVADWSGEEEDGGKKRKFGGDSGLGGKKKKQ</sequence>
<dbReference type="PROSITE" id="PS00626">
    <property type="entry name" value="RCC1_2"/>
    <property type="match status" value="1"/>
</dbReference>
<evidence type="ECO:0000313" key="10">
    <source>
        <dbReference type="Proteomes" id="UP001049176"/>
    </source>
</evidence>
<dbReference type="SUPFAM" id="SSF50985">
    <property type="entry name" value="RCC1/BLIP-II"/>
    <property type="match status" value="1"/>
</dbReference>
<evidence type="ECO:0000256" key="3">
    <source>
        <dbReference type="ARBA" id="ARBA00022771"/>
    </source>
</evidence>
<dbReference type="AlphaFoldDB" id="A0A9P7RP10"/>
<feature type="repeat" description="RCC1" evidence="6">
    <location>
        <begin position="256"/>
        <end position="318"/>
    </location>
</feature>